<organism evidence="2 3">
    <name type="scientific">Anopheles albimanus</name>
    <name type="common">New world malaria mosquito</name>
    <dbReference type="NCBI Taxonomy" id="7167"/>
    <lineage>
        <taxon>Eukaryota</taxon>
        <taxon>Metazoa</taxon>
        <taxon>Ecdysozoa</taxon>
        <taxon>Arthropoda</taxon>
        <taxon>Hexapoda</taxon>
        <taxon>Insecta</taxon>
        <taxon>Pterygota</taxon>
        <taxon>Neoptera</taxon>
        <taxon>Endopterygota</taxon>
        <taxon>Diptera</taxon>
        <taxon>Nematocera</taxon>
        <taxon>Culicoidea</taxon>
        <taxon>Culicidae</taxon>
        <taxon>Anophelinae</taxon>
        <taxon>Anopheles</taxon>
    </lineage>
</organism>
<dbReference type="Gene3D" id="2.40.10.10">
    <property type="entry name" value="Trypsin-like serine proteases"/>
    <property type="match status" value="1"/>
</dbReference>
<name>A0A182FYW0_ANOAL</name>
<protein>
    <submittedName>
        <fullName evidence="2">Uncharacterized protein</fullName>
    </submittedName>
</protein>
<dbReference type="Pfam" id="PF00089">
    <property type="entry name" value="Trypsin"/>
    <property type="match status" value="1"/>
</dbReference>
<dbReference type="InterPro" id="IPR043504">
    <property type="entry name" value="Peptidase_S1_PA_chymotrypsin"/>
</dbReference>
<sequence>MVGWGLNDDYGVAPNVRQIVFQLRTDAACTATHGSLVASVQCAKYVQGSTFCYDSGSPLVCNGRLYGILSDISQCLKNPASELFARLTAPSIQSFLFGVLRRTNYLTCPCLTCLWQ</sequence>
<keyword evidence="3" id="KW-1185">Reference proteome</keyword>
<proteinExistence type="inferred from homology"/>
<dbReference type="InterPro" id="IPR009003">
    <property type="entry name" value="Peptidase_S1_PA"/>
</dbReference>
<evidence type="ECO:0000256" key="1">
    <source>
        <dbReference type="ARBA" id="ARBA00024195"/>
    </source>
</evidence>
<evidence type="ECO:0000313" key="2">
    <source>
        <dbReference type="EnsemblMetazoa" id="AALB014789-PA"/>
    </source>
</evidence>
<dbReference type="GO" id="GO:0004252">
    <property type="term" value="F:serine-type endopeptidase activity"/>
    <property type="evidence" value="ECO:0007669"/>
    <property type="project" value="InterPro"/>
</dbReference>
<reference evidence="2 3" key="1">
    <citation type="journal article" date="2017" name="G3 (Bethesda)">
        <title>The Physical Genome Mapping of Anopheles albimanus Corrected Scaffold Misassemblies and Identified Interarm Rearrangements in Genus Anopheles.</title>
        <authorList>
            <person name="Artemov G.N."/>
            <person name="Peery A.N."/>
            <person name="Jiang X."/>
            <person name="Tu Z."/>
            <person name="Stegniy V.N."/>
            <person name="Sharakhova M.V."/>
            <person name="Sharakhov I.V."/>
        </authorList>
    </citation>
    <scope>NUCLEOTIDE SEQUENCE [LARGE SCALE GENOMIC DNA]</scope>
    <source>
        <strain evidence="2 3">ALBI9_A</strain>
    </source>
</reference>
<accession>A0A182FYW0</accession>
<dbReference type="SUPFAM" id="SSF50494">
    <property type="entry name" value="Trypsin-like serine proteases"/>
    <property type="match status" value="1"/>
</dbReference>
<dbReference type="AlphaFoldDB" id="A0A182FYW0"/>
<dbReference type="InterPro" id="IPR001254">
    <property type="entry name" value="Trypsin_dom"/>
</dbReference>
<evidence type="ECO:0000313" key="3">
    <source>
        <dbReference type="Proteomes" id="UP000069272"/>
    </source>
</evidence>
<reference evidence="2" key="2">
    <citation type="submission" date="2022-08" db="UniProtKB">
        <authorList>
            <consortium name="EnsemblMetazoa"/>
        </authorList>
    </citation>
    <scope>IDENTIFICATION</scope>
    <source>
        <strain evidence="2">STECLA/ALBI9_A</strain>
    </source>
</reference>
<comment type="similarity">
    <text evidence="1">Belongs to the peptidase S1 family. CLIP subfamily.</text>
</comment>
<dbReference type="Proteomes" id="UP000069272">
    <property type="component" value="Chromosome 3R"/>
</dbReference>
<dbReference type="VEuPathDB" id="VectorBase:AALB014789"/>
<dbReference type="EnsemblMetazoa" id="AALB014789-RA">
    <property type="protein sequence ID" value="AALB014789-PA"/>
    <property type="gene ID" value="AALB014789"/>
</dbReference>
<dbReference type="GO" id="GO:0006508">
    <property type="term" value="P:proteolysis"/>
    <property type="evidence" value="ECO:0007669"/>
    <property type="project" value="InterPro"/>
</dbReference>